<gene>
    <name evidence="3" type="ORF">HNR46_001284</name>
</gene>
<dbReference type="Gene3D" id="3.20.20.150">
    <property type="entry name" value="Divalent-metal-dependent TIM barrel enzymes"/>
    <property type="match status" value="1"/>
</dbReference>
<feature type="signal peptide" evidence="1">
    <location>
        <begin position="1"/>
        <end position="24"/>
    </location>
</feature>
<evidence type="ECO:0000313" key="4">
    <source>
        <dbReference type="Proteomes" id="UP000557717"/>
    </source>
</evidence>
<dbReference type="Proteomes" id="UP000557717">
    <property type="component" value="Unassembled WGS sequence"/>
</dbReference>
<protein>
    <submittedName>
        <fullName evidence="3">Sugar phosphate isomerase/epimerase</fullName>
    </submittedName>
</protein>
<dbReference type="EMBL" id="JACHFD010000005">
    <property type="protein sequence ID" value="MBB5351050.1"/>
    <property type="molecule type" value="Genomic_DNA"/>
</dbReference>
<dbReference type="InterPro" id="IPR013022">
    <property type="entry name" value="Xyl_isomerase-like_TIM-brl"/>
</dbReference>
<evidence type="ECO:0000259" key="2">
    <source>
        <dbReference type="Pfam" id="PF01261"/>
    </source>
</evidence>
<name>A0A840VAT2_9BACT</name>
<dbReference type="RefSeq" id="WP_184016884.1">
    <property type="nucleotide sequence ID" value="NZ_JACHFD010000005.1"/>
</dbReference>
<dbReference type="PANTHER" id="PTHR12110:SF41">
    <property type="entry name" value="INOSOSE DEHYDRATASE"/>
    <property type="match status" value="1"/>
</dbReference>
<organism evidence="3 4">
    <name type="scientific">Haloferula luteola</name>
    <dbReference type="NCBI Taxonomy" id="595692"/>
    <lineage>
        <taxon>Bacteria</taxon>
        <taxon>Pseudomonadati</taxon>
        <taxon>Verrucomicrobiota</taxon>
        <taxon>Verrucomicrobiia</taxon>
        <taxon>Verrucomicrobiales</taxon>
        <taxon>Verrucomicrobiaceae</taxon>
        <taxon>Haloferula</taxon>
    </lineage>
</organism>
<proteinExistence type="predicted"/>
<dbReference type="SUPFAM" id="SSF51658">
    <property type="entry name" value="Xylose isomerase-like"/>
    <property type="match status" value="1"/>
</dbReference>
<dbReference type="Pfam" id="PF01261">
    <property type="entry name" value="AP_endonuc_2"/>
    <property type="match status" value="1"/>
</dbReference>
<dbReference type="GO" id="GO:0016853">
    <property type="term" value="F:isomerase activity"/>
    <property type="evidence" value="ECO:0007669"/>
    <property type="project" value="UniProtKB-KW"/>
</dbReference>
<dbReference type="AlphaFoldDB" id="A0A840VAT2"/>
<keyword evidence="3" id="KW-0413">Isomerase</keyword>
<dbReference type="PANTHER" id="PTHR12110">
    <property type="entry name" value="HYDROXYPYRUVATE ISOMERASE"/>
    <property type="match status" value="1"/>
</dbReference>
<reference evidence="3 4" key="1">
    <citation type="submission" date="2020-08" db="EMBL/GenBank/DDBJ databases">
        <title>Genomic Encyclopedia of Type Strains, Phase IV (KMG-IV): sequencing the most valuable type-strain genomes for metagenomic binning, comparative biology and taxonomic classification.</title>
        <authorList>
            <person name="Goeker M."/>
        </authorList>
    </citation>
    <scope>NUCLEOTIDE SEQUENCE [LARGE SCALE GENOMIC DNA]</scope>
    <source>
        <strain evidence="3 4">YC6886</strain>
    </source>
</reference>
<comment type="caution">
    <text evidence="3">The sequence shown here is derived from an EMBL/GenBank/DDBJ whole genome shotgun (WGS) entry which is preliminary data.</text>
</comment>
<keyword evidence="4" id="KW-1185">Reference proteome</keyword>
<feature type="chain" id="PRO_5032271430" evidence="1">
    <location>
        <begin position="25"/>
        <end position="285"/>
    </location>
</feature>
<accession>A0A840VAT2</accession>
<sequence length="285" mass="30944">MKRRNALKLLPASSLLFATRGAAAVLPPVSVTPAGYAISVQCWTFKEFTLFEAIEMAAAAGATGVELFPGQKIGGDFGDAGLDPAKASEQVPAVLAKCKEHGIAPVNFGVTDVPNDEAQARVLFDFAKQLGLYGITTEALGSLDVLEKLAKEYDINVCFHNHPKPTALWNPETVGKAIEGRDEHLGYCADIGHWASSGMDPLEVVKSIAPRIRSFHFKDRESITEWTHDRPYGTGILKLPEILAEAKKHGFAGNISIEYEHNWNSSLPEVAQCVGYLRAWSKLNA</sequence>
<dbReference type="InterPro" id="IPR036237">
    <property type="entry name" value="Xyl_isomerase-like_sf"/>
</dbReference>
<feature type="domain" description="Xylose isomerase-like TIM barrel" evidence="2">
    <location>
        <begin position="55"/>
        <end position="264"/>
    </location>
</feature>
<dbReference type="InterPro" id="IPR050312">
    <property type="entry name" value="IolE/XylAMocC-like"/>
</dbReference>
<evidence type="ECO:0000256" key="1">
    <source>
        <dbReference type="SAM" id="SignalP"/>
    </source>
</evidence>
<evidence type="ECO:0000313" key="3">
    <source>
        <dbReference type="EMBL" id="MBB5351050.1"/>
    </source>
</evidence>
<keyword evidence="1" id="KW-0732">Signal</keyword>